<proteinExistence type="predicted"/>
<feature type="compositionally biased region" description="Low complexity" evidence="1">
    <location>
        <begin position="19"/>
        <end position="28"/>
    </location>
</feature>
<gene>
    <name evidence="2" type="ORF">F0562_035190</name>
</gene>
<evidence type="ECO:0000256" key="1">
    <source>
        <dbReference type="SAM" id="MobiDB-lite"/>
    </source>
</evidence>
<sequence>MNSRHTSIRVLGQRSIPSTFFSRSSNRSSDCKEDEQNKLPNKDSRVSLSDFLNRKLHKSSVVPKSVQGKERPFLSPARNGNVNGSSEGRIGIEKSGEAEGKCVLDVVFEELKNTRKEKDCKASCVTGEVGSSNIDDMQESKKRRNPFQGGDEKQATRKLLVVLGDDPKPKLKRKEESFIRNKKPRPLYNHYANGSGWWDCNMEGVDSEEVGCSEVWEGIGSTALGGLEWH</sequence>
<feature type="region of interest" description="Disordered" evidence="1">
    <location>
        <begin position="131"/>
        <end position="155"/>
    </location>
</feature>
<dbReference type="Proteomes" id="UP000325577">
    <property type="component" value="Linkage Group LG21"/>
</dbReference>
<accession>A0A5J5AFD5</accession>
<evidence type="ECO:0000313" key="3">
    <source>
        <dbReference type="Proteomes" id="UP000325577"/>
    </source>
</evidence>
<feature type="region of interest" description="Disordered" evidence="1">
    <location>
        <begin position="19"/>
        <end position="43"/>
    </location>
</feature>
<dbReference type="OrthoDB" id="753880at2759"/>
<reference evidence="2 3" key="1">
    <citation type="submission" date="2019-09" db="EMBL/GenBank/DDBJ databases">
        <title>A chromosome-level genome assembly of the Chinese tupelo Nyssa sinensis.</title>
        <authorList>
            <person name="Yang X."/>
            <person name="Kang M."/>
            <person name="Yang Y."/>
            <person name="Xiong H."/>
            <person name="Wang M."/>
            <person name="Zhang Z."/>
            <person name="Wang Z."/>
            <person name="Wu H."/>
            <person name="Ma T."/>
            <person name="Liu J."/>
            <person name="Xi Z."/>
        </authorList>
    </citation>
    <scope>NUCLEOTIDE SEQUENCE [LARGE SCALE GENOMIC DNA]</scope>
    <source>
        <strain evidence="2">J267</strain>
        <tissue evidence="2">Leaf</tissue>
    </source>
</reference>
<keyword evidence="3" id="KW-1185">Reference proteome</keyword>
<organism evidence="2 3">
    <name type="scientific">Nyssa sinensis</name>
    <dbReference type="NCBI Taxonomy" id="561372"/>
    <lineage>
        <taxon>Eukaryota</taxon>
        <taxon>Viridiplantae</taxon>
        <taxon>Streptophyta</taxon>
        <taxon>Embryophyta</taxon>
        <taxon>Tracheophyta</taxon>
        <taxon>Spermatophyta</taxon>
        <taxon>Magnoliopsida</taxon>
        <taxon>eudicotyledons</taxon>
        <taxon>Gunneridae</taxon>
        <taxon>Pentapetalae</taxon>
        <taxon>asterids</taxon>
        <taxon>Cornales</taxon>
        <taxon>Nyssaceae</taxon>
        <taxon>Nyssa</taxon>
    </lineage>
</organism>
<dbReference type="EMBL" id="CM018045">
    <property type="protein sequence ID" value="KAA8527941.1"/>
    <property type="molecule type" value="Genomic_DNA"/>
</dbReference>
<name>A0A5J5AFD5_9ASTE</name>
<dbReference type="AlphaFoldDB" id="A0A5J5AFD5"/>
<dbReference type="PANTHER" id="PTHR38382">
    <property type="entry name" value="RNA-BINDING PROTEIN"/>
    <property type="match status" value="1"/>
</dbReference>
<protein>
    <submittedName>
        <fullName evidence="2">Uncharacterized protein</fullName>
    </submittedName>
</protein>
<dbReference type="PANTHER" id="PTHR38382:SF1">
    <property type="entry name" value="RNA-BINDING PROTEIN"/>
    <property type="match status" value="1"/>
</dbReference>
<feature type="region of interest" description="Disordered" evidence="1">
    <location>
        <begin position="62"/>
        <end position="87"/>
    </location>
</feature>
<feature type="compositionally biased region" description="Basic and acidic residues" evidence="1">
    <location>
        <begin position="29"/>
        <end position="43"/>
    </location>
</feature>
<evidence type="ECO:0000313" key="2">
    <source>
        <dbReference type="EMBL" id="KAA8527941.1"/>
    </source>
</evidence>